<dbReference type="PANTHER" id="PTHR46401">
    <property type="entry name" value="GLYCOSYLTRANSFERASE WBBK-RELATED"/>
    <property type="match status" value="1"/>
</dbReference>
<dbReference type="Gene3D" id="3.40.50.2000">
    <property type="entry name" value="Glycogen Phosphorylase B"/>
    <property type="match status" value="2"/>
</dbReference>
<reference evidence="4 5" key="1">
    <citation type="submission" date="2023-06" db="EMBL/GenBank/DDBJ databases">
        <title>Microbacterium sp. nov., isolated from a waste landfill.</title>
        <authorList>
            <person name="Wen W."/>
        </authorList>
    </citation>
    <scope>NUCLEOTIDE SEQUENCE [LARGE SCALE GENOMIC DNA]</scope>
    <source>
        <strain evidence="4 5">ASV49</strain>
    </source>
</reference>
<organism evidence="4 5">
    <name type="scientific">Microbacterium candidum</name>
    <dbReference type="NCBI Taxonomy" id="3041922"/>
    <lineage>
        <taxon>Bacteria</taxon>
        <taxon>Bacillati</taxon>
        <taxon>Actinomycetota</taxon>
        <taxon>Actinomycetes</taxon>
        <taxon>Micrococcales</taxon>
        <taxon>Microbacteriaceae</taxon>
        <taxon>Microbacterium</taxon>
    </lineage>
</organism>
<accession>A0ABT7MV19</accession>
<evidence type="ECO:0000313" key="5">
    <source>
        <dbReference type="Proteomes" id="UP001235064"/>
    </source>
</evidence>
<keyword evidence="5" id="KW-1185">Reference proteome</keyword>
<gene>
    <name evidence="4" type="ORF">QSV35_02920</name>
</gene>
<keyword evidence="1" id="KW-0328">Glycosyltransferase</keyword>
<dbReference type="Proteomes" id="UP001235064">
    <property type="component" value="Unassembled WGS sequence"/>
</dbReference>
<comment type="caution">
    <text evidence="4">The sequence shown here is derived from an EMBL/GenBank/DDBJ whole genome shotgun (WGS) entry which is preliminary data.</text>
</comment>
<protein>
    <submittedName>
        <fullName evidence="4">Glycosyltransferase family 1 protein</fullName>
    </submittedName>
</protein>
<dbReference type="PANTHER" id="PTHR46401:SF2">
    <property type="entry name" value="GLYCOSYLTRANSFERASE WBBK-RELATED"/>
    <property type="match status" value="1"/>
</dbReference>
<evidence type="ECO:0000313" key="4">
    <source>
        <dbReference type="EMBL" id="MDL9978273.1"/>
    </source>
</evidence>
<evidence type="ECO:0000256" key="1">
    <source>
        <dbReference type="ARBA" id="ARBA00022676"/>
    </source>
</evidence>
<sequence length="348" mass="36780">MPTLTLATTASANPMGAQRYERELVTRAPQSLPGWAVRHEVFRSLRSPLDGTRRIPIGWLARAEGGTRRSAGALLYPAKAGIVHRMDLVLPPSRHGDVVTIHDTVAWDFDDESAPIGAAAAEARAADAVICVSEFTADAVRTRLGVRDPVVIPNGVDDRFFEAALLPRGPIAALGITGPYILHAGGASKRKNLEALAEAWPIVRREFPDLTLVLAGPPHPRRTELFSGVASVRLLGKVPDAVMPELVHSAEAVVIPSLYEGFGLPALEAMAAGTPVVAADTSALTEVVADSGVLVAPDASGVSRGVIDLLRDAAFAEDLRRRGSRRATAYTWDACAAAHARVWSAIGG</sequence>
<dbReference type="CDD" id="cd03809">
    <property type="entry name" value="GT4_MtfB-like"/>
    <property type="match status" value="1"/>
</dbReference>
<evidence type="ECO:0000256" key="2">
    <source>
        <dbReference type="ARBA" id="ARBA00022679"/>
    </source>
</evidence>
<feature type="domain" description="Glycosyltransferase subfamily 4-like N-terminal" evidence="3">
    <location>
        <begin position="98"/>
        <end position="158"/>
    </location>
</feature>
<dbReference type="InterPro" id="IPR028098">
    <property type="entry name" value="Glyco_trans_4-like_N"/>
</dbReference>
<dbReference type="RefSeq" id="WP_286286534.1">
    <property type="nucleotide sequence ID" value="NZ_JASXSZ010000001.1"/>
</dbReference>
<dbReference type="Pfam" id="PF13439">
    <property type="entry name" value="Glyco_transf_4"/>
    <property type="match status" value="1"/>
</dbReference>
<evidence type="ECO:0000259" key="3">
    <source>
        <dbReference type="Pfam" id="PF13439"/>
    </source>
</evidence>
<dbReference type="SUPFAM" id="SSF53756">
    <property type="entry name" value="UDP-Glycosyltransferase/glycogen phosphorylase"/>
    <property type="match status" value="1"/>
</dbReference>
<dbReference type="EMBL" id="JASXSZ010000001">
    <property type="protein sequence ID" value="MDL9978273.1"/>
    <property type="molecule type" value="Genomic_DNA"/>
</dbReference>
<keyword evidence="2" id="KW-0808">Transferase</keyword>
<dbReference type="Pfam" id="PF13692">
    <property type="entry name" value="Glyco_trans_1_4"/>
    <property type="match status" value="1"/>
</dbReference>
<name>A0ABT7MV19_9MICO</name>
<proteinExistence type="predicted"/>